<dbReference type="PANTHER" id="PTHR37946">
    <property type="entry name" value="SLL1969 PROTEIN"/>
    <property type="match status" value="1"/>
</dbReference>
<name>A0A9D7DYS3_9PROT</name>
<dbReference type="EMBL" id="JADJEV010000003">
    <property type="protein sequence ID" value="MBK6973348.1"/>
    <property type="molecule type" value="Genomic_DNA"/>
</dbReference>
<evidence type="ECO:0000313" key="3">
    <source>
        <dbReference type="Proteomes" id="UP000807785"/>
    </source>
</evidence>
<dbReference type="Pfam" id="PF12697">
    <property type="entry name" value="Abhydrolase_6"/>
    <property type="match status" value="1"/>
</dbReference>
<organism evidence="2 3">
    <name type="scientific">Candidatus Methylophosphatis roskildensis</name>
    <dbReference type="NCBI Taxonomy" id="2899263"/>
    <lineage>
        <taxon>Bacteria</taxon>
        <taxon>Pseudomonadati</taxon>
        <taxon>Pseudomonadota</taxon>
        <taxon>Betaproteobacteria</taxon>
        <taxon>Nitrosomonadales</taxon>
        <taxon>Sterolibacteriaceae</taxon>
        <taxon>Candidatus Methylophosphatis</taxon>
    </lineage>
</organism>
<accession>A0A9D7DYS3</accession>
<dbReference type="AlphaFoldDB" id="A0A9D7DYS3"/>
<keyword evidence="2" id="KW-0378">Hydrolase</keyword>
<gene>
    <name evidence="2" type="ORF">IPH26_10530</name>
</gene>
<evidence type="ECO:0000313" key="2">
    <source>
        <dbReference type="EMBL" id="MBK6973348.1"/>
    </source>
</evidence>
<dbReference type="InterPro" id="IPR000073">
    <property type="entry name" value="AB_hydrolase_1"/>
</dbReference>
<comment type="caution">
    <text evidence="2">The sequence shown here is derived from an EMBL/GenBank/DDBJ whole genome shotgun (WGS) entry which is preliminary data.</text>
</comment>
<dbReference type="SUPFAM" id="SSF53474">
    <property type="entry name" value="alpha/beta-Hydrolases"/>
    <property type="match status" value="1"/>
</dbReference>
<dbReference type="Proteomes" id="UP000807785">
    <property type="component" value="Unassembled WGS sequence"/>
</dbReference>
<dbReference type="GO" id="GO:0016787">
    <property type="term" value="F:hydrolase activity"/>
    <property type="evidence" value="ECO:0007669"/>
    <property type="project" value="UniProtKB-KW"/>
</dbReference>
<reference evidence="2" key="1">
    <citation type="submission" date="2020-10" db="EMBL/GenBank/DDBJ databases">
        <title>Connecting structure to function with the recovery of over 1000 high-quality activated sludge metagenome-assembled genomes encoding full-length rRNA genes using long-read sequencing.</title>
        <authorList>
            <person name="Singleton C.M."/>
            <person name="Petriglieri F."/>
            <person name="Kristensen J.M."/>
            <person name="Kirkegaard R.H."/>
            <person name="Michaelsen T.Y."/>
            <person name="Andersen M.H."/>
            <person name="Karst S.M."/>
            <person name="Dueholm M.S."/>
            <person name="Nielsen P.H."/>
            <person name="Albertsen M."/>
        </authorList>
    </citation>
    <scope>NUCLEOTIDE SEQUENCE</scope>
    <source>
        <strain evidence="2">Bjer_18-Q3-R1-45_BAT3C.347</strain>
    </source>
</reference>
<evidence type="ECO:0000259" key="1">
    <source>
        <dbReference type="Pfam" id="PF12697"/>
    </source>
</evidence>
<dbReference type="PANTHER" id="PTHR37946:SF1">
    <property type="entry name" value="SLL1969 PROTEIN"/>
    <property type="match status" value="1"/>
</dbReference>
<proteinExistence type="predicted"/>
<protein>
    <submittedName>
        <fullName evidence="2">Alpha/beta hydrolase</fullName>
    </submittedName>
</protein>
<feature type="domain" description="AB hydrolase-1" evidence="1">
    <location>
        <begin position="6"/>
        <end position="146"/>
    </location>
</feature>
<dbReference type="Gene3D" id="3.40.50.1820">
    <property type="entry name" value="alpha/beta hydrolase"/>
    <property type="match status" value="1"/>
</dbReference>
<dbReference type="InterPro" id="IPR029058">
    <property type="entry name" value="AB_hydrolase_fold"/>
</dbReference>
<sequence>MSTPAVVLVHGLWTGPWVLGALRARLRDEGFSVYAFRYASVRAPLEATARAFARFIEGIRADTIHVVAHSLGGVVAHEGLLLHPCRGNVVLLGTPWRGSRAAQQLERLPMGAALRGHVLGDWLDNPRSGWRADNPLGVIAGSCGMGMGRLVAPDLPKPNDGALSLDETTVDGARDRLVLPVSHSGMLLSARVARETVHFLRHGRFSGKS</sequence>